<evidence type="ECO:0000313" key="2">
    <source>
        <dbReference type="EMBL" id="SMO52415.1"/>
    </source>
</evidence>
<gene>
    <name evidence="2" type="ORF">SAMN06273567_1026</name>
</gene>
<reference evidence="2 3" key="1">
    <citation type="submission" date="2017-05" db="EMBL/GenBank/DDBJ databases">
        <authorList>
            <person name="Varghese N."/>
            <person name="Submissions S."/>
        </authorList>
    </citation>
    <scope>NUCLEOTIDE SEQUENCE [LARGE SCALE GENOMIC DNA]</scope>
    <source>
        <strain evidence="2 3">DSM 46834</strain>
    </source>
</reference>
<keyword evidence="3" id="KW-1185">Reference proteome</keyword>
<accession>A0A521BZA2</accession>
<name>A0A521BZA2_9ACTN</name>
<dbReference type="RefSeq" id="WP_142457270.1">
    <property type="nucleotide sequence ID" value="NZ_FXTJ01000002.1"/>
</dbReference>
<feature type="compositionally biased region" description="Pro residues" evidence="1">
    <location>
        <begin position="402"/>
        <end position="421"/>
    </location>
</feature>
<feature type="region of interest" description="Disordered" evidence="1">
    <location>
        <begin position="382"/>
        <end position="442"/>
    </location>
</feature>
<evidence type="ECO:0000313" key="3">
    <source>
        <dbReference type="Proteomes" id="UP000317484"/>
    </source>
</evidence>
<dbReference type="AlphaFoldDB" id="A0A521BZA2"/>
<sequence>MFLSLAKLFEDAGGLRDHALLVHPIQLSRWLDEAWAGAALIPELPIGTASINAPFLGDAGIIGALDLPQQLPSALLAPSGIDPPDAGSYSGQVEPSTGGGVGLLWHHLIYAYLIESTGAFEVFAEVVRRLVAGETLGTLSLDGARWLRTTEELFFRDPPLFSIAGIVSEARPLSRVTRRNAYWRMFGFDLPHPLPSASPVPGGERQRDWKAQVGLGVNADFRAKWAELLRQVWHGLENFSNTSGSNPTDPSYIAFLCESLKDMQNNRRRGGLLAREEFVHVTVLSWFHLTLQTDSPIVRDLKAEATSPADRLALIAQRVGLTPAARSRELFELAEKMSSVLRSIELGLFDDPTAAATLFNATTTLGNEMRDLINLWQSATGERVKDRPSGAVAPPDAQPLRLPSPAPAMSPAMPPAMPPAMSPSVSPAVSPAMAGANGHPVR</sequence>
<evidence type="ECO:0000256" key="1">
    <source>
        <dbReference type="SAM" id="MobiDB-lite"/>
    </source>
</evidence>
<protein>
    <submittedName>
        <fullName evidence="2">Uncharacterized protein</fullName>
    </submittedName>
</protein>
<organism evidence="2 3">
    <name type="scientific">Geodermatophilus aquaeductus</name>
    <dbReference type="NCBI Taxonomy" id="1564161"/>
    <lineage>
        <taxon>Bacteria</taxon>
        <taxon>Bacillati</taxon>
        <taxon>Actinomycetota</taxon>
        <taxon>Actinomycetes</taxon>
        <taxon>Geodermatophilales</taxon>
        <taxon>Geodermatophilaceae</taxon>
        <taxon>Geodermatophilus</taxon>
    </lineage>
</organism>
<dbReference type="Proteomes" id="UP000317484">
    <property type="component" value="Unassembled WGS sequence"/>
</dbReference>
<feature type="compositionally biased region" description="Low complexity" evidence="1">
    <location>
        <begin position="422"/>
        <end position="434"/>
    </location>
</feature>
<proteinExistence type="predicted"/>
<dbReference type="EMBL" id="FXTJ01000002">
    <property type="protein sequence ID" value="SMO52415.1"/>
    <property type="molecule type" value="Genomic_DNA"/>
</dbReference>